<organism evidence="1 2">
    <name type="scientific">Colletotrichum gloeosporioides</name>
    <name type="common">Anthracnose fungus</name>
    <name type="synonym">Glomerella cingulata</name>
    <dbReference type="NCBI Taxonomy" id="474922"/>
    <lineage>
        <taxon>Eukaryota</taxon>
        <taxon>Fungi</taxon>
        <taxon>Dikarya</taxon>
        <taxon>Ascomycota</taxon>
        <taxon>Pezizomycotina</taxon>
        <taxon>Sordariomycetes</taxon>
        <taxon>Hypocreomycetidae</taxon>
        <taxon>Glomerellales</taxon>
        <taxon>Glomerellaceae</taxon>
        <taxon>Colletotrichum</taxon>
        <taxon>Colletotrichum gloeosporioides species complex</taxon>
    </lineage>
</organism>
<reference evidence="1" key="2">
    <citation type="submission" date="2020-03" db="EMBL/GenBank/DDBJ databases">
        <authorList>
            <person name="Fu F.-F."/>
            <person name="Chen J."/>
        </authorList>
    </citation>
    <scope>NUCLEOTIDE SEQUENCE</scope>
    <source>
        <strain evidence="1">Lc1</strain>
    </source>
</reference>
<dbReference type="RefSeq" id="XP_045258501.1">
    <property type="nucleotide sequence ID" value="XM_045401499.1"/>
</dbReference>
<accession>A0A8H4FF06</accession>
<dbReference type="AlphaFoldDB" id="A0A8H4FF06"/>
<reference evidence="1" key="1">
    <citation type="journal article" date="2020" name="Phytopathology">
        <title>Genome sequence and comparative analysis of Colletotrichum gloeosporioides isolated from Liriodendron leaves.</title>
        <authorList>
            <person name="Fu F.F."/>
            <person name="Hao Z."/>
            <person name="Wang P."/>
            <person name="Lu Y."/>
            <person name="Xue L.J."/>
            <person name="Wei G."/>
            <person name="Tian Y."/>
            <person name="Baishi H."/>
            <person name="Xu H."/>
            <person name="Shi J."/>
            <person name="Cheng T."/>
            <person name="Wang G."/>
            <person name="Yi Y."/>
            <person name="Chen J."/>
        </authorList>
    </citation>
    <scope>NUCLEOTIDE SEQUENCE</scope>
    <source>
        <strain evidence="1">Lc1</strain>
    </source>
</reference>
<evidence type="ECO:0000313" key="1">
    <source>
        <dbReference type="EMBL" id="KAF3799341.1"/>
    </source>
</evidence>
<protein>
    <submittedName>
        <fullName evidence="1">Uncharacterized protein</fullName>
    </submittedName>
</protein>
<dbReference type="GeneID" id="69008552"/>
<gene>
    <name evidence="1" type="ORF">GCG54_00001383</name>
</gene>
<proteinExistence type="predicted"/>
<evidence type="ECO:0000313" key="2">
    <source>
        <dbReference type="Proteomes" id="UP000613401"/>
    </source>
</evidence>
<dbReference type="Proteomes" id="UP000613401">
    <property type="component" value="Unassembled WGS sequence"/>
</dbReference>
<name>A0A8H4FF06_COLGL</name>
<dbReference type="EMBL" id="WVTB01000085">
    <property type="protein sequence ID" value="KAF3799341.1"/>
    <property type="molecule type" value="Genomic_DNA"/>
</dbReference>
<sequence>MTGMIRRCNQYTEDVWDGIPALENFNVEAAIFRSLVMHAKCGSNRSRKSSSSKGVPWDIVATALEIARTLEIECGTHQLDMMNALETALTTRCGLSRTACSHSLSVTVCGSMSEQDSGMEAVNLFTNRVDRFLIMPARQQQLLCG</sequence>
<comment type="caution">
    <text evidence="1">The sequence shown here is derived from an EMBL/GenBank/DDBJ whole genome shotgun (WGS) entry which is preliminary data.</text>
</comment>
<keyword evidence="2" id="KW-1185">Reference proteome</keyword>